<evidence type="ECO:0008006" key="3">
    <source>
        <dbReference type="Google" id="ProtNLM"/>
    </source>
</evidence>
<evidence type="ECO:0000313" key="2">
    <source>
        <dbReference type="Proteomes" id="UP000712673"/>
    </source>
</evidence>
<sequence>MRHQALVGKALQIPLEFLAGRKATAAAEAHRAVAIKCDLCTSIDVKHDMRNPACVQNCPTGAAIRVRPDYLRHVESL</sequence>
<evidence type="ECO:0000313" key="1">
    <source>
        <dbReference type="EMBL" id="MBM3223575.1"/>
    </source>
</evidence>
<protein>
    <recommendedName>
        <fullName evidence="3">4Fe-4S ferredoxin-type domain-containing protein</fullName>
    </recommendedName>
</protein>
<dbReference type="Proteomes" id="UP000712673">
    <property type="component" value="Unassembled WGS sequence"/>
</dbReference>
<dbReference type="EMBL" id="VGLS01000164">
    <property type="protein sequence ID" value="MBM3223575.1"/>
    <property type="molecule type" value="Genomic_DNA"/>
</dbReference>
<accession>A0A938B3A8</accession>
<proteinExistence type="predicted"/>
<dbReference type="AlphaFoldDB" id="A0A938B3A8"/>
<name>A0A938B3A8_UNCTE</name>
<reference evidence="1" key="1">
    <citation type="submission" date="2019-03" db="EMBL/GenBank/DDBJ databases">
        <title>Lake Tanganyika Metagenome-Assembled Genomes (MAGs).</title>
        <authorList>
            <person name="Tran P."/>
        </authorList>
    </citation>
    <scope>NUCLEOTIDE SEQUENCE</scope>
    <source>
        <strain evidence="1">K_DeepCast_65m_m2_066</strain>
    </source>
</reference>
<organism evidence="1 2">
    <name type="scientific">Tectimicrobiota bacterium</name>
    <dbReference type="NCBI Taxonomy" id="2528274"/>
    <lineage>
        <taxon>Bacteria</taxon>
        <taxon>Pseudomonadati</taxon>
        <taxon>Nitrospinota/Tectimicrobiota group</taxon>
        <taxon>Candidatus Tectimicrobiota</taxon>
    </lineage>
</organism>
<comment type="caution">
    <text evidence="1">The sequence shown here is derived from an EMBL/GenBank/DDBJ whole genome shotgun (WGS) entry which is preliminary data.</text>
</comment>
<dbReference type="Gene3D" id="3.30.70.20">
    <property type="match status" value="1"/>
</dbReference>
<gene>
    <name evidence="1" type="ORF">FJZ47_07225</name>
</gene>
<dbReference type="SUPFAM" id="SSF54862">
    <property type="entry name" value="4Fe-4S ferredoxins"/>
    <property type="match status" value="1"/>
</dbReference>